<evidence type="ECO:0008006" key="8">
    <source>
        <dbReference type="Google" id="ProtNLM"/>
    </source>
</evidence>
<evidence type="ECO:0000256" key="4">
    <source>
        <dbReference type="ARBA" id="ARBA00023136"/>
    </source>
</evidence>
<evidence type="ECO:0000256" key="3">
    <source>
        <dbReference type="ARBA" id="ARBA00022679"/>
    </source>
</evidence>
<keyword evidence="2" id="KW-0328">Glycosyltransferase</keyword>
<organism evidence="6 7">
    <name type="scientific">Rhizosaccharibacter radicis</name>
    <dbReference type="NCBI Taxonomy" id="2782605"/>
    <lineage>
        <taxon>Bacteria</taxon>
        <taxon>Pseudomonadati</taxon>
        <taxon>Pseudomonadota</taxon>
        <taxon>Alphaproteobacteria</taxon>
        <taxon>Acetobacterales</taxon>
        <taxon>Acetobacteraceae</taxon>
        <taxon>Rhizosaccharibacter</taxon>
    </lineage>
</organism>
<keyword evidence="4" id="KW-0472">Membrane</keyword>
<keyword evidence="5" id="KW-0325">Glycoprotein</keyword>
<keyword evidence="3" id="KW-0808">Transferase</keyword>
<dbReference type="EMBL" id="JAMZEJ010000001">
    <property type="protein sequence ID" value="MCQ8239531.1"/>
    <property type="molecule type" value="Genomic_DNA"/>
</dbReference>
<sequence>MKIAIGVLAYRAPLVLAETVRHWPSDWQIYVHIDAKAEIAPFAALLDLPNVTILEQRFDALWGGFKVVEAELALMAAANHIDPEVFLLHSDDSVPLMTPARTIRTLEDHQRWIPMVPTDWDVILDRYDAAVCYDIRAINPQHSPGDRRFSADDAASLVGLGALLQRGKIHLDGLFHRSQWKAVFGPDIPYILDRYRADHQMRESFRFSIIPDEMYIPTILGSKVGGSRLPDRYMWADFSMDPKPYLYRELSELAEPLRQEYMFVRKIHEPALARQLLKQASA</sequence>
<keyword evidence="7" id="KW-1185">Reference proteome</keyword>
<evidence type="ECO:0000256" key="5">
    <source>
        <dbReference type="ARBA" id="ARBA00023180"/>
    </source>
</evidence>
<gene>
    <name evidence="6" type="ORF">NFI88_01575</name>
</gene>
<evidence type="ECO:0000256" key="1">
    <source>
        <dbReference type="ARBA" id="ARBA00004606"/>
    </source>
</evidence>
<dbReference type="RefSeq" id="WP_422918266.1">
    <property type="nucleotide sequence ID" value="NZ_JAMZEJ010000001.1"/>
</dbReference>
<dbReference type="InterPro" id="IPR003406">
    <property type="entry name" value="Glyco_trans_14"/>
</dbReference>
<comment type="subcellular location">
    <subcellularLocation>
        <location evidence="1">Membrane</location>
        <topology evidence="1">Single-pass type II membrane protein</topology>
    </subcellularLocation>
</comment>
<evidence type="ECO:0000313" key="6">
    <source>
        <dbReference type="EMBL" id="MCQ8239531.1"/>
    </source>
</evidence>
<proteinExistence type="predicted"/>
<dbReference type="Proteomes" id="UP001524547">
    <property type="component" value="Unassembled WGS sequence"/>
</dbReference>
<name>A0ABT1VT56_9PROT</name>
<comment type="caution">
    <text evidence="6">The sequence shown here is derived from an EMBL/GenBank/DDBJ whole genome shotgun (WGS) entry which is preliminary data.</text>
</comment>
<reference evidence="6 7" key="1">
    <citation type="submission" date="2022-06" db="EMBL/GenBank/DDBJ databases">
        <title>Rhizosaccharibacter gen. nov. sp. nov. KSS12, endophytic bacteria isolated from sugarcane.</title>
        <authorList>
            <person name="Pitiwittayakul N."/>
        </authorList>
    </citation>
    <scope>NUCLEOTIDE SEQUENCE [LARGE SCALE GENOMIC DNA]</scope>
    <source>
        <strain evidence="6 7">KSS12</strain>
    </source>
</reference>
<evidence type="ECO:0000256" key="2">
    <source>
        <dbReference type="ARBA" id="ARBA00022676"/>
    </source>
</evidence>
<dbReference type="Pfam" id="PF02485">
    <property type="entry name" value="Branch"/>
    <property type="match status" value="1"/>
</dbReference>
<protein>
    <recommendedName>
        <fullName evidence="8">Glycosyl transferase</fullName>
    </recommendedName>
</protein>
<accession>A0ABT1VT56</accession>
<evidence type="ECO:0000313" key="7">
    <source>
        <dbReference type="Proteomes" id="UP001524547"/>
    </source>
</evidence>